<evidence type="ECO:0008006" key="5">
    <source>
        <dbReference type="Google" id="ProtNLM"/>
    </source>
</evidence>
<evidence type="ECO:0000313" key="3">
    <source>
        <dbReference type="EMBL" id="NRN63943.1"/>
    </source>
</evidence>
<feature type="region of interest" description="Disordered" evidence="1">
    <location>
        <begin position="964"/>
        <end position="991"/>
    </location>
</feature>
<gene>
    <name evidence="3" type="ORF">GC106_11450</name>
</gene>
<dbReference type="RefSeq" id="WP_173125220.1">
    <property type="nucleotide sequence ID" value="NZ_CBCSGW010000014.1"/>
</dbReference>
<feature type="signal peptide" evidence="2">
    <location>
        <begin position="1"/>
        <end position="28"/>
    </location>
</feature>
<evidence type="ECO:0000256" key="2">
    <source>
        <dbReference type="SAM" id="SignalP"/>
    </source>
</evidence>
<feature type="region of interest" description="Disordered" evidence="1">
    <location>
        <begin position="1124"/>
        <end position="1149"/>
    </location>
</feature>
<proteinExistence type="predicted"/>
<accession>A0ABX2EZ41</accession>
<evidence type="ECO:0000256" key="1">
    <source>
        <dbReference type="SAM" id="MobiDB-lite"/>
    </source>
</evidence>
<evidence type="ECO:0000313" key="4">
    <source>
        <dbReference type="Proteomes" id="UP000763557"/>
    </source>
</evidence>
<comment type="caution">
    <text evidence="3">The sequence shown here is derived from an EMBL/GenBank/DDBJ whole genome shotgun (WGS) entry which is preliminary data.</text>
</comment>
<keyword evidence="2" id="KW-0732">Signal</keyword>
<dbReference type="Proteomes" id="UP000763557">
    <property type="component" value="Unassembled WGS sequence"/>
</dbReference>
<keyword evidence="4" id="KW-1185">Reference proteome</keyword>
<protein>
    <recommendedName>
        <fullName evidence="5">Small secreted domain</fullName>
    </recommendedName>
</protein>
<feature type="chain" id="PRO_5045657807" description="Small secreted domain" evidence="2">
    <location>
        <begin position="29"/>
        <end position="1207"/>
    </location>
</feature>
<reference evidence="3 4" key="1">
    <citation type="submission" date="2020-01" db="EMBL/GenBank/DDBJ databases">
        <title>Kibdelosporangium persica a novel Actinomycetes from a hot desert in Iran.</title>
        <authorList>
            <person name="Safaei N."/>
            <person name="Zaburannyi N."/>
            <person name="Mueller R."/>
            <person name="Wink J."/>
        </authorList>
    </citation>
    <scope>NUCLEOTIDE SEQUENCE [LARGE SCALE GENOMIC DNA]</scope>
    <source>
        <strain evidence="3 4">4NS15</strain>
    </source>
</reference>
<dbReference type="EMBL" id="JAAATY010000002">
    <property type="protein sequence ID" value="NRN63943.1"/>
    <property type="molecule type" value="Genomic_DNA"/>
</dbReference>
<name>A0ABX2EZ41_9PSEU</name>
<organism evidence="3 4">
    <name type="scientific">Kibdelosporangium persicum</name>
    <dbReference type="NCBI Taxonomy" id="2698649"/>
    <lineage>
        <taxon>Bacteria</taxon>
        <taxon>Bacillati</taxon>
        <taxon>Actinomycetota</taxon>
        <taxon>Actinomycetes</taxon>
        <taxon>Pseudonocardiales</taxon>
        <taxon>Pseudonocardiaceae</taxon>
        <taxon>Kibdelosporangium</taxon>
    </lineage>
</organism>
<sequence>MQTWARRSLQTALITGGLLMLGTGIASANENVNPDRPASPLDPRVKIPVRVHDNAIGTPFGQKNIPTVNRDVVVSTEAVTKGTPVAKAAPIIEKAQSVAGRLAEQKLPGIGRITPKAKDVFQGNKVSGDMIVPVEAAGNAIAAGHDAHVNATSNETYAGHSPVYTDGQDAVGAGNVVNLDWAMPVRVSGNAAAASGKATTNYVSRSATVVGGDVVTNGGDSVLAGNVVSEQLATPAQVTGNAVSGAGIAKATTDMDDQAHAPGTIKTNGDNSVVAGTGTGVPVALPSAVHGNAISAGGKSWVDEKNLVGATAGQPIGAKNGAGYISTSGRESVLSGAVAEPAIATTADATCNAVTVLGTGDCVGGTGTVTKAGGSTATDGTKSTGGGTALTPSVASPVQVFAGSPTAAGLTSVDHVNSDVSNAGGTTVTSGKDAVLAGTIADPAVAGPAETFGNAASVLGTSKTDSLNGTVTKAGGNGLSNADNSVASGTVGSAAVAMPAQGFGLADSVGGQAEALVGEQKVTTAGGESVVHADKSVIGGSAIRPSAAGPVHVLSNSATVLGRGNSDVCNDVTTTAGGYTGTTGNDSTGGGNAVTPAVGMPAEVFSNTANVGGLSSSKVDENKVTVAGAATNTHDDAGVLASNAVVTSLAGPAQLFGNSATGGGISNASAIKQTTAKAGGPAIAQGTGGAGSGNVAAAPVAMPSQAFGTATGVLGKSNSWVTGESSSTSGGGISTDGKAGTINGNAASVPGAGAVQLFGDAAGIASVVDGSADNTTASTAGGDVVTNGADGSVSGNVASAQPLAASHTFGNATALSGLVNGRGDNNTKVTNGGDITTNGDRGSVSGNLADVPVAAIAQVFGDAAGVGGTANGTGPNEITAVTGGHDTTSAKGGNLSGNLASVPVAGSPQGFGDAVSVVGNGTGTAQNDTNALSGGDAKSSGDFGSLSGNLFTAPVGAAPQAYGNAASGGGHSTGAAQNDTSTNVGGAATTDGPLHTLSGVNHSAPAGAAPQVFAVPVPVVAHAVANGRTNPLAKLEDTAPIVELPIGQGGGLAADKLPRLPVWGTFPPQQTRTDTPVNDLAGLPDRLVRSQFSVAPDLDAANVGAFGLPFLDDVADDITRTQPIGMAEARSEDRTRSARPNGLPVLSNVDSEALGTGSINGVQLSRIQNILRAADPSTLDVTQTLPAIDVVKQLPVQPDFDDLPKLT</sequence>